<evidence type="ECO:0000256" key="1">
    <source>
        <dbReference type="SAM" id="MobiDB-lite"/>
    </source>
</evidence>
<protein>
    <recommendedName>
        <fullName evidence="5">ATP-dependent DNA helicase</fullName>
    </recommendedName>
</protein>
<organism evidence="2">
    <name type="scientific">Cladocopium goreaui</name>
    <dbReference type="NCBI Taxonomy" id="2562237"/>
    <lineage>
        <taxon>Eukaryota</taxon>
        <taxon>Sar</taxon>
        <taxon>Alveolata</taxon>
        <taxon>Dinophyceae</taxon>
        <taxon>Suessiales</taxon>
        <taxon>Symbiodiniaceae</taxon>
        <taxon>Cladocopium</taxon>
    </lineage>
</organism>
<evidence type="ECO:0000313" key="3">
    <source>
        <dbReference type="EMBL" id="CAL4764940.1"/>
    </source>
</evidence>
<name>A0A9P1FIQ5_9DINO</name>
<feature type="compositionally biased region" description="Basic and acidic residues" evidence="1">
    <location>
        <begin position="40"/>
        <end position="50"/>
    </location>
</feature>
<dbReference type="EMBL" id="CAMXCT020000356">
    <property type="protein sequence ID" value="CAL1131003.1"/>
    <property type="molecule type" value="Genomic_DNA"/>
</dbReference>
<dbReference type="OrthoDB" id="2986975at2759"/>
<feature type="region of interest" description="Disordered" evidence="1">
    <location>
        <begin position="151"/>
        <end position="170"/>
    </location>
</feature>
<dbReference type="SUPFAM" id="SSF52540">
    <property type="entry name" value="P-loop containing nucleoside triphosphate hydrolases"/>
    <property type="match status" value="1"/>
</dbReference>
<feature type="region of interest" description="Disordered" evidence="1">
    <location>
        <begin position="40"/>
        <end position="72"/>
    </location>
</feature>
<gene>
    <name evidence="2" type="ORF">C1SCF055_LOCUS5755</name>
</gene>
<dbReference type="EMBL" id="CAMXCT010000356">
    <property type="protein sequence ID" value="CAI3977628.1"/>
    <property type="molecule type" value="Genomic_DNA"/>
</dbReference>
<proteinExistence type="predicted"/>
<feature type="compositionally biased region" description="Polar residues" evidence="1">
    <location>
        <begin position="152"/>
        <end position="162"/>
    </location>
</feature>
<dbReference type="Proteomes" id="UP001152797">
    <property type="component" value="Unassembled WGS sequence"/>
</dbReference>
<sequence length="1718" mass="192292">MTTIGHPAYAAVDMEAVGHRAMELPEDGVPPAVLSVIKVQSDDASHDKLQPQKAATPTDGRHASDSAAGEAFATQRPKGIAAEGLADQDPNQTMVAELQRIKDDLMPPQERHHQTLEVRTGNVLVDQFNGLYMPLAFPFLFPYGTGRPDVVNHTSDPGSQPAQARRRKDDAPEVSIDVWAAAMQRRVETQFRRDWVFIFVIWNYLFRTMVNLMKNTCAYTVMGKDGKGKQMLTPGEIAEAAASLLAKLRGTYTDRGGKKKAVGGDLSKLRHAALSEAEQKVLANVEARTRQIPGTHEIRKTMRHQTHANRVCYGTSIFVTFSPSERDSQLMVRLARARQSDPAMQHDPAPKLQSRSQPDLDVEYLNLAPEALAQTMLSYDDRVALLARDPVACAEGFNILVLLALTIYEDPEAWRNHARAALEEEWPEYRNSSLMVGRPQYQSDVAMAPTEWKHQYLVRDVEHLQQHKQHHVHLPHGPEGRRLPLAHCRDPKDPTKCKAGFPKDKQLASEPWLVCPARAEEAGLPSKGKRNAVGLVLGPRNDPDVNGNHPALLVALRCNGDVQVPYRLPCIAETHDERCPGQCHLKASSKELVRAAQRNQAAQAGYACDYQNKRLPIAINEIKEWGLGQRSLGTQLHDKPAGYVGARVAKRLITDCYGRGVVRGAAECFELIAHARDYDPTSAESIKTAPTTTVWLTCGLKLLQASFQGAPWPPEPSRAQKDTREGNRPKLIACPPVTLYGGRGQQAEVWELSFYEFVRHYWLRLAYHPTTKASHNDNIQASGAACFHADLTEAGAQLLVTSKGRPALKPGEHYAIRETGGEDWLPLGGGEHAQPHRHDWIIVPRPRPYVPVLPGAQWAKSLDEQTMIVLLLFVPWTNDPTQATDTVPHISSLRRHYMKDWRHASRARLNLHGFPTDEVKRLVQNFCFVYCLPRDLAPAEELMENSDNEVEDDEPLALSFEDKLAIRSTHIRGGRSGEVDDASDADPFEANEAADGATQQQRTKQMFEISKNIWLRAEGEGAVDLRLVQHHQAYEAKVSARPPLTAAQLKEWLNSDAVHGHTNAKQFEFLEHVVERVLVEYDLVKPEDTRRKSIELLAMTEHRLRSVVPSANEWKHNAVGTVRPFGGINVVFTGDFHQLPPPSGGYLGDVPHSLRGRTDEAADPMVEHGRELFWLQGVQGVTELEERQRCKDPWWNEFNDELRDGRLSVRNWRYVHGMGVEGCTLSAEERSSRCRVVTSCADPRLQLPKFKDAVVIVANNDARYQINKDRAEAYGRESGAVVRWAIACDRASSAALQTKPCDKRTKMQWLQLPDRSTGDLCGALPLAIGMPVALTDHWDRSEDKSLLRGSRGHVHSWVWAENDDQPSVVFVKFENADWQLEGTPEPGIYPVWPVKRAWYLDASRDKPVLKVTRKQVPLTPAFALTAHGSQGKTLRAAMADLNVDKRTDITFGTVATSRVQSREDFLILRPFPLWLYQRGAPEGPALMLQILRGEEVDWELYREARAPMAPCKACGVLKQLDCFSFHQWECARSNRPAQCMLCSNSGNGPDKRKSFRSKLTKQRCASCCVYKIQEAFPKAQLSQEHAEDRQRCLTCCKASQFLFCGACRETKQVDAFAASMVTCLQGHAVCTSCQESAHAGVRRGQRLDWFTCKGCSQFLPRTAATQAAQGKQVQHCTNCASGTQWKAGQQTCRKCGAKWAQEMPDKDKRIRRCPKCRK</sequence>
<reference evidence="2" key="1">
    <citation type="submission" date="2022-10" db="EMBL/GenBank/DDBJ databases">
        <authorList>
            <person name="Chen Y."/>
            <person name="Dougan E. K."/>
            <person name="Chan C."/>
            <person name="Rhodes N."/>
            <person name="Thang M."/>
        </authorList>
    </citation>
    <scope>NUCLEOTIDE SEQUENCE</scope>
</reference>
<dbReference type="InterPro" id="IPR051055">
    <property type="entry name" value="PIF1_helicase"/>
</dbReference>
<dbReference type="EMBL" id="CAMXCT030000356">
    <property type="protein sequence ID" value="CAL4764940.1"/>
    <property type="molecule type" value="Genomic_DNA"/>
</dbReference>
<evidence type="ECO:0008006" key="5">
    <source>
        <dbReference type="Google" id="ProtNLM"/>
    </source>
</evidence>
<comment type="caution">
    <text evidence="2">The sequence shown here is derived from an EMBL/GenBank/DDBJ whole genome shotgun (WGS) entry which is preliminary data.</text>
</comment>
<dbReference type="InterPro" id="IPR027417">
    <property type="entry name" value="P-loop_NTPase"/>
</dbReference>
<reference evidence="3 4" key="2">
    <citation type="submission" date="2024-05" db="EMBL/GenBank/DDBJ databases">
        <authorList>
            <person name="Chen Y."/>
            <person name="Shah S."/>
            <person name="Dougan E. K."/>
            <person name="Thang M."/>
            <person name="Chan C."/>
        </authorList>
    </citation>
    <scope>NUCLEOTIDE SEQUENCE [LARGE SCALE GENOMIC DNA]</scope>
</reference>
<keyword evidence="4" id="KW-1185">Reference proteome</keyword>
<accession>A0A9P1FIQ5</accession>
<evidence type="ECO:0000313" key="2">
    <source>
        <dbReference type="EMBL" id="CAI3977628.1"/>
    </source>
</evidence>
<dbReference type="PANTHER" id="PTHR47642">
    <property type="entry name" value="ATP-DEPENDENT DNA HELICASE"/>
    <property type="match status" value="1"/>
</dbReference>
<dbReference type="PANTHER" id="PTHR47642:SF6">
    <property type="entry name" value="ATP-DEPENDENT DNA HELICASE"/>
    <property type="match status" value="1"/>
</dbReference>
<evidence type="ECO:0000313" key="4">
    <source>
        <dbReference type="Proteomes" id="UP001152797"/>
    </source>
</evidence>